<dbReference type="Gene3D" id="1.10.287.130">
    <property type="match status" value="1"/>
</dbReference>
<dbReference type="InterPro" id="IPR004358">
    <property type="entry name" value="Sig_transdc_His_kin-like_C"/>
</dbReference>
<dbReference type="SUPFAM" id="SSF55785">
    <property type="entry name" value="PYP-like sensor domain (PAS domain)"/>
    <property type="match status" value="1"/>
</dbReference>
<dbReference type="Gene3D" id="3.30.565.10">
    <property type="entry name" value="Histidine kinase-like ATPase, C-terminal domain"/>
    <property type="match status" value="1"/>
</dbReference>
<dbReference type="InterPro" id="IPR003661">
    <property type="entry name" value="HisK_dim/P_dom"/>
</dbReference>
<keyword evidence="4" id="KW-0418">Kinase</keyword>
<evidence type="ECO:0000313" key="9">
    <source>
        <dbReference type="EMBL" id="KKL74480.1"/>
    </source>
</evidence>
<dbReference type="GO" id="GO:0005524">
    <property type="term" value="F:ATP binding"/>
    <property type="evidence" value="ECO:0007669"/>
    <property type="project" value="UniProtKB-KW"/>
</dbReference>
<keyword evidence="3" id="KW-0547">Nucleotide-binding</keyword>
<evidence type="ECO:0008006" key="10">
    <source>
        <dbReference type="Google" id="ProtNLM"/>
    </source>
</evidence>
<keyword evidence="6" id="KW-0902">Two-component regulatory system</keyword>
<dbReference type="EMBL" id="LAZR01024638">
    <property type="protein sequence ID" value="KKL74480.1"/>
    <property type="molecule type" value="Genomic_DNA"/>
</dbReference>
<dbReference type="GO" id="GO:0000155">
    <property type="term" value="F:phosphorelay sensor kinase activity"/>
    <property type="evidence" value="ECO:0007669"/>
    <property type="project" value="InterPro"/>
</dbReference>
<evidence type="ECO:0000256" key="1">
    <source>
        <dbReference type="ARBA" id="ARBA00022553"/>
    </source>
</evidence>
<dbReference type="SUPFAM" id="SSF47384">
    <property type="entry name" value="Homodimeric domain of signal transducing histidine kinase"/>
    <property type="match status" value="1"/>
</dbReference>
<dbReference type="InterPro" id="IPR035965">
    <property type="entry name" value="PAS-like_dom_sf"/>
</dbReference>
<proteinExistence type="predicted"/>
<keyword evidence="1" id="KW-0597">Phosphoprotein</keyword>
<dbReference type="PROSITE" id="PS50113">
    <property type="entry name" value="PAC"/>
    <property type="match status" value="1"/>
</dbReference>
<feature type="domain" description="Histidine kinase" evidence="7">
    <location>
        <begin position="158"/>
        <end position="385"/>
    </location>
</feature>
<dbReference type="AlphaFoldDB" id="A0A0F9GYP8"/>
<reference evidence="9" key="1">
    <citation type="journal article" date="2015" name="Nature">
        <title>Complex archaea that bridge the gap between prokaryotes and eukaryotes.</title>
        <authorList>
            <person name="Spang A."/>
            <person name="Saw J.H."/>
            <person name="Jorgensen S.L."/>
            <person name="Zaremba-Niedzwiedzka K."/>
            <person name="Martijn J."/>
            <person name="Lind A.E."/>
            <person name="van Eijk R."/>
            <person name="Schleper C."/>
            <person name="Guy L."/>
            <person name="Ettema T.J."/>
        </authorList>
    </citation>
    <scope>NUCLEOTIDE SEQUENCE</scope>
</reference>
<comment type="caution">
    <text evidence="9">The sequence shown here is derived from an EMBL/GenBank/DDBJ whole genome shotgun (WGS) entry which is preliminary data.</text>
</comment>
<evidence type="ECO:0000256" key="4">
    <source>
        <dbReference type="ARBA" id="ARBA00022777"/>
    </source>
</evidence>
<dbReference type="SMART" id="SM00388">
    <property type="entry name" value="HisKA"/>
    <property type="match status" value="1"/>
</dbReference>
<dbReference type="InterPro" id="IPR005467">
    <property type="entry name" value="His_kinase_dom"/>
</dbReference>
<dbReference type="PANTHER" id="PTHR43065:SF10">
    <property type="entry name" value="PEROXIDE STRESS-ACTIVATED HISTIDINE KINASE MAK3"/>
    <property type="match status" value="1"/>
</dbReference>
<dbReference type="Pfam" id="PF00512">
    <property type="entry name" value="HisKA"/>
    <property type="match status" value="1"/>
</dbReference>
<gene>
    <name evidence="9" type="ORF">LCGC14_2064480</name>
</gene>
<dbReference type="Gene3D" id="3.30.450.20">
    <property type="entry name" value="PAS domain"/>
    <property type="match status" value="1"/>
</dbReference>
<sequence>LVPVSKHISIALENTFLFEEVSREKMEWEKTFDAITDMVWIEGRDRLVLRANKALLDNAGLSVSGLRGMHCSNLLARVGIVSVDCLCEDLPVQESQSFREIRETSGSVYNFWIYPLKNEKGKVYASVHYLKDVTNQKRIEQQLIRNDKLASLGILVSGIAHEINNPLGIIAGYSEALLDRAEDEDLKAVKGFEDFPEYLETIHKEIFRCKEILGSLLGFASPQSGKTRILDINELIMEVMLLVKHKAKSLKHDLNLDLNRDLPKVNADPGSLRQLFMNIIINAMYYTPEGGKIQILTGIDNVIQNTASGEKQMLKISISDTGSGIAEDIIERIFDPFYTTKPTGAGAGLGLSICQRIAREHGGMIEVESGQGVGTTFSIRLPVAEEQ</sequence>
<protein>
    <recommendedName>
        <fullName evidence="10">Histidine kinase domain-containing protein</fullName>
    </recommendedName>
</protein>
<accession>A0A0F9GYP8</accession>
<dbReference type="PROSITE" id="PS50109">
    <property type="entry name" value="HIS_KIN"/>
    <property type="match status" value="1"/>
</dbReference>
<evidence type="ECO:0000256" key="2">
    <source>
        <dbReference type="ARBA" id="ARBA00022679"/>
    </source>
</evidence>
<feature type="non-terminal residue" evidence="9">
    <location>
        <position position="1"/>
    </location>
</feature>
<dbReference type="PRINTS" id="PR00344">
    <property type="entry name" value="BCTRLSENSOR"/>
</dbReference>
<evidence type="ECO:0000256" key="5">
    <source>
        <dbReference type="ARBA" id="ARBA00022840"/>
    </source>
</evidence>
<dbReference type="InterPro" id="IPR003594">
    <property type="entry name" value="HATPase_dom"/>
</dbReference>
<evidence type="ECO:0000256" key="6">
    <source>
        <dbReference type="ARBA" id="ARBA00023012"/>
    </source>
</evidence>
<dbReference type="SMART" id="SM00387">
    <property type="entry name" value="HATPase_c"/>
    <property type="match status" value="1"/>
</dbReference>
<keyword evidence="5" id="KW-0067">ATP-binding</keyword>
<dbReference type="InterPro" id="IPR000700">
    <property type="entry name" value="PAS-assoc_C"/>
</dbReference>
<dbReference type="PANTHER" id="PTHR43065">
    <property type="entry name" value="SENSOR HISTIDINE KINASE"/>
    <property type="match status" value="1"/>
</dbReference>
<dbReference type="Pfam" id="PF02518">
    <property type="entry name" value="HATPase_c"/>
    <property type="match status" value="1"/>
</dbReference>
<evidence type="ECO:0000259" key="7">
    <source>
        <dbReference type="PROSITE" id="PS50109"/>
    </source>
</evidence>
<evidence type="ECO:0000259" key="8">
    <source>
        <dbReference type="PROSITE" id="PS50113"/>
    </source>
</evidence>
<keyword evidence="2" id="KW-0808">Transferase</keyword>
<dbReference type="InterPro" id="IPR036890">
    <property type="entry name" value="HATPase_C_sf"/>
</dbReference>
<dbReference type="InterPro" id="IPR036097">
    <property type="entry name" value="HisK_dim/P_sf"/>
</dbReference>
<evidence type="ECO:0000256" key="3">
    <source>
        <dbReference type="ARBA" id="ARBA00022741"/>
    </source>
</evidence>
<name>A0A0F9GYP8_9ZZZZ</name>
<organism evidence="9">
    <name type="scientific">marine sediment metagenome</name>
    <dbReference type="NCBI Taxonomy" id="412755"/>
    <lineage>
        <taxon>unclassified sequences</taxon>
        <taxon>metagenomes</taxon>
        <taxon>ecological metagenomes</taxon>
    </lineage>
</organism>
<dbReference type="SUPFAM" id="SSF55874">
    <property type="entry name" value="ATPase domain of HSP90 chaperone/DNA topoisomerase II/histidine kinase"/>
    <property type="match status" value="1"/>
</dbReference>
<feature type="domain" description="PAC" evidence="8">
    <location>
        <begin position="94"/>
        <end position="145"/>
    </location>
</feature>
<dbReference type="CDD" id="cd00082">
    <property type="entry name" value="HisKA"/>
    <property type="match status" value="1"/>
</dbReference>